<protein>
    <submittedName>
        <fullName evidence="1">Uncharacterized protein</fullName>
    </submittedName>
</protein>
<proteinExistence type="predicted"/>
<name>A0A810N7X4_9ACTN</name>
<evidence type="ECO:0000313" key="2">
    <source>
        <dbReference type="Proteomes" id="UP000680866"/>
    </source>
</evidence>
<reference evidence="1" key="1">
    <citation type="submission" date="2020-08" db="EMBL/GenBank/DDBJ databases">
        <title>Whole genome shotgun sequence of Polymorphospora rubra NBRC 101157.</title>
        <authorList>
            <person name="Komaki H."/>
            <person name="Tamura T."/>
        </authorList>
    </citation>
    <scope>NUCLEOTIDE SEQUENCE</scope>
    <source>
        <strain evidence="1">NBRC 101157</strain>
    </source>
</reference>
<evidence type="ECO:0000313" key="1">
    <source>
        <dbReference type="EMBL" id="BCJ69120.1"/>
    </source>
</evidence>
<accession>A0A810N7X4</accession>
<dbReference type="EMBL" id="AP023359">
    <property type="protein sequence ID" value="BCJ69120.1"/>
    <property type="molecule type" value="Genomic_DNA"/>
</dbReference>
<keyword evidence="2" id="KW-1185">Reference proteome</keyword>
<dbReference type="AlphaFoldDB" id="A0A810N7X4"/>
<organism evidence="1 2">
    <name type="scientific">Polymorphospora rubra</name>
    <dbReference type="NCBI Taxonomy" id="338584"/>
    <lineage>
        <taxon>Bacteria</taxon>
        <taxon>Bacillati</taxon>
        <taxon>Actinomycetota</taxon>
        <taxon>Actinomycetes</taxon>
        <taxon>Micromonosporales</taxon>
        <taxon>Micromonosporaceae</taxon>
        <taxon>Polymorphospora</taxon>
    </lineage>
</organism>
<dbReference type="Proteomes" id="UP000680866">
    <property type="component" value="Chromosome"/>
</dbReference>
<gene>
    <name evidence="1" type="ORF">Prubr_61410</name>
</gene>
<dbReference type="KEGG" id="pry:Prubr_61410"/>
<sequence length="102" mass="10623">MSVHQASISMKTTTIPPRINAVVKAAIMSASKFSMFRLLPCCPPGGLHPVWRVASGGRSGRAGNLSMSFGNAWCPDPVRAAGRQAGPGWRAAGAGLPRVLIP</sequence>